<reference evidence="3" key="1">
    <citation type="journal article" date="2013" name="Proc. Natl. Acad. Sci. U.S.A.">
        <title>Improving the coverage of the cyanobacterial phylum using diversity-driven genome sequencing.</title>
        <authorList>
            <person name="Shih P.M."/>
            <person name="Wu D."/>
            <person name="Latifi A."/>
            <person name="Axen S.D."/>
            <person name="Fewer D.P."/>
            <person name="Talla E."/>
            <person name="Calteau A."/>
            <person name="Cai F."/>
            <person name="Tandeau de Marsac N."/>
            <person name="Rippka R."/>
            <person name="Herdman M."/>
            <person name="Sivonen K."/>
            <person name="Coursin T."/>
            <person name="Laurent T."/>
            <person name="Goodwin L."/>
            <person name="Nolan M."/>
            <person name="Davenport K.W."/>
            <person name="Han C.S."/>
            <person name="Rubin E.M."/>
            <person name="Eisen J.A."/>
            <person name="Woyke T."/>
            <person name="Gugger M."/>
            <person name="Kerfeld C.A."/>
        </authorList>
    </citation>
    <scope>NUCLEOTIDE SEQUENCE [LARGE SCALE GENOMIC DNA]</scope>
    <source>
        <strain evidence="3">ATCC 29371 / PCC 7437</strain>
    </source>
</reference>
<evidence type="ECO:0000256" key="1">
    <source>
        <dbReference type="SAM" id="Phobius"/>
    </source>
</evidence>
<dbReference type="STRING" id="111780.Sta7437_0881"/>
<dbReference type="EMBL" id="CP003653">
    <property type="protein sequence ID" value="AFZ34466.1"/>
    <property type="molecule type" value="Genomic_DNA"/>
</dbReference>
<accession>K9XQX6</accession>
<keyword evidence="1" id="KW-0472">Membrane</keyword>
<evidence type="ECO:0000313" key="3">
    <source>
        <dbReference type="Proteomes" id="UP000010473"/>
    </source>
</evidence>
<organism evidence="2 3">
    <name type="scientific">Stanieria cyanosphaera (strain ATCC 29371 / PCC 7437)</name>
    <dbReference type="NCBI Taxonomy" id="111780"/>
    <lineage>
        <taxon>Bacteria</taxon>
        <taxon>Bacillati</taxon>
        <taxon>Cyanobacteriota</taxon>
        <taxon>Cyanophyceae</taxon>
        <taxon>Pleurocapsales</taxon>
        <taxon>Dermocarpellaceae</taxon>
        <taxon>Stanieria</taxon>
    </lineage>
</organism>
<keyword evidence="1" id="KW-0812">Transmembrane</keyword>
<dbReference type="KEGG" id="scs:Sta7437_0881"/>
<dbReference type="PATRIC" id="fig|111780.3.peg.920"/>
<dbReference type="OrthoDB" id="514667at2"/>
<keyword evidence="3" id="KW-1185">Reference proteome</keyword>
<dbReference type="RefSeq" id="WP_015192139.1">
    <property type="nucleotide sequence ID" value="NC_019748.1"/>
</dbReference>
<feature type="transmembrane region" description="Helical" evidence="1">
    <location>
        <begin position="6"/>
        <end position="23"/>
    </location>
</feature>
<dbReference type="AlphaFoldDB" id="K9XQX6"/>
<keyword evidence="1" id="KW-1133">Transmembrane helix</keyword>
<gene>
    <name evidence="2" type="ordered locus">Sta7437_0881</name>
</gene>
<dbReference type="HOGENOM" id="CLU_2156803_0_0_3"/>
<protein>
    <submittedName>
        <fullName evidence="2">Uncharacterized protein</fullName>
    </submittedName>
</protein>
<dbReference type="eggNOG" id="ENOG5032Y5D">
    <property type="taxonomic scope" value="Bacteria"/>
</dbReference>
<evidence type="ECO:0000313" key="2">
    <source>
        <dbReference type="EMBL" id="AFZ34466.1"/>
    </source>
</evidence>
<dbReference type="Proteomes" id="UP000010473">
    <property type="component" value="Chromosome"/>
</dbReference>
<sequence>MLQIFYFGSIWFLVLSVLSWRLIKITQTAFSYLKRLHQIPCSKCPFFTGDYRLKCTVHPITAMSEEAINCRDFMAKSCSQPDHSTVFSKNCSNKKREQKMCAVSPCQTIHS</sequence>
<name>K9XQX6_STAC7</name>
<proteinExistence type="predicted"/>